<keyword evidence="3" id="KW-1185">Reference proteome</keyword>
<sequence>MAMVSITLGEVASGLDDDLTGARRRKPSIDWVWSIQRPN</sequence>
<accession>A0A7I8IBP4</accession>
<evidence type="ECO:0000313" key="3">
    <source>
        <dbReference type="Proteomes" id="UP000663760"/>
    </source>
</evidence>
<protein>
    <submittedName>
        <fullName evidence="1">Uncharacterized protein</fullName>
    </submittedName>
</protein>
<dbReference type="EMBL" id="LR743588">
    <property type="protein sequence ID" value="CAA2615244.1"/>
    <property type="molecule type" value="Genomic_DNA"/>
</dbReference>
<name>A0A7I8IBP4_SPIIN</name>
<dbReference type="Proteomes" id="UP000663760">
    <property type="component" value="Chromosome 1"/>
</dbReference>
<evidence type="ECO:0000313" key="2">
    <source>
        <dbReference type="EMBL" id="CAA7389724.1"/>
    </source>
</evidence>
<evidence type="ECO:0000313" key="1">
    <source>
        <dbReference type="EMBL" id="CAA2615244.1"/>
    </source>
</evidence>
<proteinExistence type="predicted"/>
<dbReference type="AlphaFoldDB" id="A0A7I8IBP4"/>
<dbReference type="EMBL" id="LR746264">
    <property type="protein sequence ID" value="CAA7389724.1"/>
    <property type="molecule type" value="Genomic_DNA"/>
</dbReference>
<gene>
    <name evidence="1" type="ORF">SI7747_01001598</name>
    <name evidence="2" type="ORF">SI8410_01001723</name>
</gene>
<organism evidence="1">
    <name type="scientific">Spirodela intermedia</name>
    <name type="common">Intermediate duckweed</name>
    <dbReference type="NCBI Taxonomy" id="51605"/>
    <lineage>
        <taxon>Eukaryota</taxon>
        <taxon>Viridiplantae</taxon>
        <taxon>Streptophyta</taxon>
        <taxon>Embryophyta</taxon>
        <taxon>Tracheophyta</taxon>
        <taxon>Spermatophyta</taxon>
        <taxon>Magnoliopsida</taxon>
        <taxon>Liliopsida</taxon>
        <taxon>Araceae</taxon>
        <taxon>Lemnoideae</taxon>
        <taxon>Spirodela</taxon>
    </lineage>
</organism>
<reference evidence="1" key="1">
    <citation type="submission" date="2019-12" db="EMBL/GenBank/DDBJ databases">
        <authorList>
            <person name="Scholz U."/>
            <person name="Mascher M."/>
            <person name="Fiebig A."/>
        </authorList>
    </citation>
    <scope>NUCLEOTIDE SEQUENCE</scope>
</reference>